<reference evidence="2" key="1">
    <citation type="journal article" date="2020" name="mSystems">
        <title>Genome- and Community-Level Interaction Insights into Carbon Utilization and Element Cycling Functions of Hydrothermarchaeota in Hydrothermal Sediment.</title>
        <authorList>
            <person name="Zhou Z."/>
            <person name="Liu Y."/>
            <person name="Xu W."/>
            <person name="Pan J."/>
            <person name="Luo Z.H."/>
            <person name="Li M."/>
        </authorList>
    </citation>
    <scope>NUCLEOTIDE SEQUENCE [LARGE SCALE GENOMIC DNA]</scope>
    <source>
        <strain evidence="2">SpSt-754</strain>
    </source>
</reference>
<gene>
    <name evidence="2" type="ORF">ENV38_01835</name>
</gene>
<proteinExistence type="predicted"/>
<accession>A0A7V3KMU2</accession>
<dbReference type="Pfam" id="PF13480">
    <property type="entry name" value="Acetyltransf_6"/>
    <property type="match status" value="1"/>
</dbReference>
<evidence type="ECO:0000313" key="2">
    <source>
        <dbReference type="EMBL" id="HGB35633.1"/>
    </source>
</evidence>
<dbReference type="EMBL" id="DTGD01000073">
    <property type="protein sequence ID" value="HGB35633.1"/>
    <property type="molecule type" value="Genomic_DNA"/>
</dbReference>
<name>A0A7V3KMU2_UNCW3</name>
<dbReference type="Gene3D" id="3.40.630.30">
    <property type="match status" value="1"/>
</dbReference>
<comment type="caution">
    <text evidence="2">The sequence shown here is derived from an EMBL/GenBank/DDBJ whole genome shotgun (WGS) entry which is preliminary data.</text>
</comment>
<evidence type="ECO:0000259" key="1">
    <source>
        <dbReference type="Pfam" id="PF13480"/>
    </source>
</evidence>
<organism evidence="2">
    <name type="scientific">candidate division WOR-3 bacterium</name>
    <dbReference type="NCBI Taxonomy" id="2052148"/>
    <lineage>
        <taxon>Bacteria</taxon>
        <taxon>Bacteria division WOR-3</taxon>
    </lineage>
</organism>
<feature type="domain" description="BioF2-like acetyltransferase" evidence="1">
    <location>
        <begin position="208"/>
        <end position="260"/>
    </location>
</feature>
<protein>
    <recommendedName>
        <fullName evidence="1">BioF2-like acetyltransferase domain-containing protein</fullName>
    </recommendedName>
</protein>
<sequence length="282" mass="32904">MKLEAIKDQDNWNRSIQQIANSLFFKYEWYKAFKTPWKSNLLVRLENCYLPLQVNLLTRVAYSGPWGSYGGPIGNKNLTEEILKCAKKKLFLRKIVLYCEEKLPLKIRNYSLERSSVVILTLDNEENILKRLHENRKRNLKKAAQGGFYFEILKGKEGAIRYTKLLKRVLKGGKGYKFHNIGIFKNLSELEEVHFCFSGKEKDESGAVILELNKDTIFYWHGVNSAEALSQHIGDFLHWSILQFALKKGIKFYNLGTSPYQELRNYKLSWGGEEKPVYTYVI</sequence>
<dbReference type="AlphaFoldDB" id="A0A7V3KMU2"/>
<dbReference type="InterPro" id="IPR016181">
    <property type="entry name" value="Acyl_CoA_acyltransferase"/>
</dbReference>
<dbReference type="SUPFAM" id="SSF55729">
    <property type="entry name" value="Acyl-CoA N-acyltransferases (Nat)"/>
    <property type="match status" value="1"/>
</dbReference>
<dbReference type="InterPro" id="IPR038740">
    <property type="entry name" value="BioF2-like_GNAT_dom"/>
</dbReference>